<organism evidence="2 3">
    <name type="scientific">Mycobacterium haemophilum</name>
    <dbReference type="NCBI Taxonomy" id="29311"/>
    <lineage>
        <taxon>Bacteria</taxon>
        <taxon>Bacillati</taxon>
        <taxon>Actinomycetota</taxon>
        <taxon>Actinomycetes</taxon>
        <taxon>Mycobacteriales</taxon>
        <taxon>Mycobacteriaceae</taxon>
        <taxon>Mycobacterium</taxon>
    </lineage>
</organism>
<dbReference type="AlphaFoldDB" id="A0A0I9Y6L8"/>
<comment type="caution">
    <text evidence="2">The sequence shown here is derived from an EMBL/GenBank/DDBJ whole genome shotgun (WGS) entry which is preliminary data.</text>
</comment>
<gene>
    <name evidence="2" type="ORF">ABH38_16520</name>
</gene>
<proteinExistence type="predicted"/>
<reference evidence="2 3" key="1">
    <citation type="submission" date="2015-05" db="EMBL/GenBank/DDBJ databases">
        <title>Genome sequence of Mycobacterium haemophilum.</title>
        <authorList>
            <person name="Greninger A.L."/>
            <person name="Cunningham G."/>
            <person name="Miller S."/>
        </authorList>
    </citation>
    <scope>NUCLEOTIDE SEQUENCE [LARGE SCALE GENOMIC DNA]</scope>
    <source>
        <strain evidence="3">UC1</strain>
    </source>
</reference>
<dbReference type="EMBL" id="LDPR01000016">
    <property type="protein sequence ID" value="KLO35287.1"/>
    <property type="molecule type" value="Genomic_DNA"/>
</dbReference>
<dbReference type="PATRIC" id="fig|29311.21.peg.1344"/>
<evidence type="ECO:0000313" key="3">
    <source>
        <dbReference type="Proteomes" id="UP000036334"/>
    </source>
</evidence>
<dbReference type="Proteomes" id="UP000036334">
    <property type="component" value="Unassembled WGS sequence"/>
</dbReference>
<keyword evidence="3" id="KW-1185">Reference proteome</keyword>
<feature type="region of interest" description="Disordered" evidence="1">
    <location>
        <begin position="49"/>
        <end position="71"/>
    </location>
</feature>
<name>A0A0I9Y6L8_9MYCO</name>
<sequence>MSISYCTAVHKCACGCGNKGHHYLSSTAMVRVIVSATTGAASSHLNPLPLNRVKRTSPPSQFTKDAVVDGY</sequence>
<protein>
    <submittedName>
        <fullName evidence="2">Uncharacterized protein</fullName>
    </submittedName>
</protein>
<evidence type="ECO:0000256" key="1">
    <source>
        <dbReference type="SAM" id="MobiDB-lite"/>
    </source>
</evidence>
<accession>A0A0I9Y6L8</accession>
<evidence type="ECO:0000313" key="2">
    <source>
        <dbReference type="EMBL" id="KLO35287.1"/>
    </source>
</evidence>